<name>A0A918QDR2_9ACTN</name>
<protein>
    <submittedName>
        <fullName evidence="3">Oxidoreductase</fullName>
    </submittedName>
</protein>
<dbReference type="GO" id="GO:0016491">
    <property type="term" value="F:oxidoreductase activity"/>
    <property type="evidence" value="ECO:0007669"/>
    <property type="project" value="UniProtKB-KW"/>
</dbReference>
<dbReference type="CDD" id="cd19088">
    <property type="entry name" value="AKR_AKR13B1"/>
    <property type="match status" value="1"/>
</dbReference>
<dbReference type="Gene3D" id="3.20.20.100">
    <property type="entry name" value="NADP-dependent oxidoreductase domain"/>
    <property type="match status" value="1"/>
</dbReference>
<proteinExistence type="predicted"/>
<dbReference type="Proteomes" id="UP000630936">
    <property type="component" value="Unassembled WGS sequence"/>
</dbReference>
<dbReference type="SUPFAM" id="SSF51430">
    <property type="entry name" value="NAD(P)-linked oxidoreductase"/>
    <property type="match status" value="1"/>
</dbReference>
<dbReference type="EMBL" id="BMWG01000011">
    <property type="protein sequence ID" value="GGZ39751.1"/>
    <property type="molecule type" value="Genomic_DNA"/>
</dbReference>
<accession>A0A918QDR2</accession>
<dbReference type="AlphaFoldDB" id="A0A918QDR2"/>
<dbReference type="NCBIfam" id="NF007695">
    <property type="entry name" value="PRK10376.1"/>
    <property type="match status" value="1"/>
</dbReference>
<dbReference type="Pfam" id="PF00248">
    <property type="entry name" value="Aldo_ket_red"/>
    <property type="match status" value="1"/>
</dbReference>
<dbReference type="InterPro" id="IPR020471">
    <property type="entry name" value="AKR"/>
</dbReference>
<reference evidence="3" key="2">
    <citation type="submission" date="2020-09" db="EMBL/GenBank/DDBJ databases">
        <authorList>
            <person name="Sun Q."/>
            <person name="Ohkuma M."/>
        </authorList>
    </citation>
    <scope>NUCLEOTIDE SEQUENCE</scope>
    <source>
        <strain evidence="3">JCM 4988</strain>
    </source>
</reference>
<evidence type="ECO:0000313" key="4">
    <source>
        <dbReference type="Proteomes" id="UP000630936"/>
    </source>
</evidence>
<dbReference type="InterPro" id="IPR036812">
    <property type="entry name" value="NAD(P)_OxRdtase_dom_sf"/>
</dbReference>
<dbReference type="PANTHER" id="PTHR43625:SF40">
    <property type="entry name" value="ALDO-KETO REDUCTASE YAKC [NADP(+)]"/>
    <property type="match status" value="1"/>
</dbReference>
<organism evidence="3 4">
    <name type="scientific">Streptomyces inusitatus</name>
    <dbReference type="NCBI Taxonomy" id="68221"/>
    <lineage>
        <taxon>Bacteria</taxon>
        <taxon>Bacillati</taxon>
        <taxon>Actinomycetota</taxon>
        <taxon>Actinomycetes</taxon>
        <taxon>Kitasatosporales</taxon>
        <taxon>Streptomycetaceae</taxon>
        <taxon>Streptomyces</taxon>
    </lineage>
</organism>
<sequence>MSISEANAGTEPAAAAGEFALAGELAIRRMGFGAMQLPGPGVWGPPKDRARAVAVIRRAVELGVNHIDTSDYYGPYVANELIREALHPYDDDLVIVTKVGAFRTPDKAWPSALKPEQLRRAVYDNLRGLGRDQLDVVNLRIVEEAGGLSPEDSIAEPFGVLAELREQGLIRHLGVSNVTARQLAEAREIAPVVSVQNEYNVVRRLHEDIVRTCAEAGIAFMPFFPLGTFTLQHKKDTTTDTKVPQHVPLDAQVIHAVAERLEATPYQVALAWLLQHSPNICCIPGTSSPDHLEENIAAAELRLSETDVKELDALYGGENR</sequence>
<keyword evidence="1" id="KW-0560">Oxidoreductase</keyword>
<evidence type="ECO:0000313" key="3">
    <source>
        <dbReference type="EMBL" id="GGZ39751.1"/>
    </source>
</evidence>
<dbReference type="InterPro" id="IPR050791">
    <property type="entry name" value="Aldo-Keto_reductase"/>
</dbReference>
<dbReference type="PRINTS" id="PR00069">
    <property type="entry name" value="ALDKETRDTASE"/>
</dbReference>
<reference evidence="3" key="1">
    <citation type="journal article" date="2014" name="Int. J. Syst. Evol. Microbiol.">
        <title>Complete genome sequence of Corynebacterium casei LMG S-19264T (=DSM 44701T), isolated from a smear-ripened cheese.</title>
        <authorList>
            <consortium name="US DOE Joint Genome Institute (JGI-PGF)"/>
            <person name="Walter F."/>
            <person name="Albersmeier A."/>
            <person name="Kalinowski J."/>
            <person name="Ruckert C."/>
        </authorList>
    </citation>
    <scope>NUCLEOTIDE SEQUENCE</scope>
    <source>
        <strain evidence="3">JCM 4988</strain>
    </source>
</reference>
<dbReference type="PANTHER" id="PTHR43625">
    <property type="entry name" value="AFLATOXIN B1 ALDEHYDE REDUCTASE"/>
    <property type="match status" value="1"/>
</dbReference>
<evidence type="ECO:0000256" key="1">
    <source>
        <dbReference type="ARBA" id="ARBA00023002"/>
    </source>
</evidence>
<evidence type="ECO:0000259" key="2">
    <source>
        <dbReference type="Pfam" id="PF00248"/>
    </source>
</evidence>
<gene>
    <name evidence="3" type="ORF">GCM10010387_37610</name>
</gene>
<dbReference type="GO" id="GO:0005737">
    <property type="term" value="C:cytoplasm"/>
    <property type="evidence" value="ECO:0007669"/>
    <property type="project" value="TreeGrafter"/>
</dbReference>
<dbReference type="RefSeq" id="WP_190124267.1">
    <property type="nucleotide sequence ID" value="NZ_BMWG01000011.1"/>
</dbReference>
<feature type="domain" description="NADP-dependent oxidoreductase" evidence="2">
    <location>
        <begin position="29"/>
        <end position="315"/>
    </location>
</feature>
<comment type="caution">
    <text evidence="3">The sequence shown here is derived from an EMBL/GenBank/DDBJ whole genome shotgun (WGS) entry which is preliminary data.</text>
</comment>
<keyword evidence="4" id="KW-1185">Reference proteome</keyword>
<dbReference type="InterPro" id="IPR023210">
    <property type="entry name" value="NADP_OxRdtase_dom"/>
</dbReference>